<proteinExistence type="predicted"/>
<keyword evidence="2" id="KW-1185">Reference proteome</keyword>
<dbReference type="EMBL" id="MK552141">
    <property type="protein sequence ID" value="QBQ74775.1"/>
    <property type="molecule type" value="Genomic_DNA"/>
</dbReference>
<protein>
    <submittedName>
        <fullName evidence="1">Uncharacterized protein</fullName>
    </submittedName>
</protein>
<organism evidence="1 2">
    <name type="scientific">Burkholderia phage BcepSauron</name>
    <dbReference type="NCBI Taxonomy" id="2530033"/>
    <lineage>
        <taxon>Viruses</taxon>
        <taxon>Duplodnaviria</taxon>
        <taxon>Heunggongvirae</taxon>
        <taxon>Uroviricota</taxon>
        <taxon>Caudoviricetes</taxon>
        <taxon>Sarumanvirus</taxon>
        <taxon>Sarumanvirus bcepsauron</taxon>
    </lineage>
</organism>
<accession>A0A482MM69</accession>
<reference evidence="1 2" key="1">
    <citation type="submission" date="2019-02" db="EMBL/GenBank/DDBJ databases">
        <title>Complete genome sequence of Burkholderia cenocepacia phage BcepSauron.</title>
        <authorList>
            <person name="Park K."/>
            <person name="Gonzalez C."/>
            <person name="Liu M."/>
            <person name="Gill J."/>
        </authorList>
    </citation>
    <scope>NUCLEOTIDE SEQUENCE [LARGE SCALE GENOMIC DNA]</scope>
</reference>
<sequence>MQHKALKIRLLQLAKGYIRNKDEEFLCNALDRAYKYLNLLLPNQNYTLNDLVCARRDLGAWINILIYPYTTLNGWSSRQLRNSNDPYYDLKGIRETRIVWVQWMIEQVEAA</sequence>
<gene>
    <name evidence="1" type="ORF">BcepSauron_395</name>
</gene>
<evidence type="ECO:0000313" key="2">
    <source>
        <dbReference type="Proteomes" id="UP000301424"/>
    </source>
</evidence>
<evidence type="ECO:0000313" key="1">
    <source>
        <dbReference type="EMBL" id="QBQ74775.1"/>
    </source>
</evidence>
<name>A0A482MM69_9CAUD</name>
<dbReference type="Proteomes" id="UP000301424">
    <property type="component" value="Segment"/>
</dbReference>